<comment type="subcellular location">
    <subcellularLocation>
        <location evidence="1">Membrane</location>
        <topology evidence="1">Multi-pass membrane protein</topology>
    </subcellularLocation>
</comment>
<accession>A0A8J8NNY1</accession>
<evidence type="ECO:0000256" key="5">
    <source>
        <dbReference type="ARBA" id="ARBA00023136"/>
    </source>
</evidence>
<dbReference type="EC" id="2.3.1.225" evidence="7"/>
<evidence type="ECO:0000256" key="6">
    <source>
        <dbReference type="ARBA" id="ARBA00023315"/>
    </source>
</evidence>
<dbReference type="EMBL" id="RRYP01011709">
    <property type="protein sequence ID" value="TNV77560.1"/>
    <property type="molecule type" value="Genomic_DNA"/>
</dbReference>
<reference evidence="9" key="1">
    <citation type="submission" date="2019-06" db="EMBL/GenBank/DDBJ databases">
        <authorList>
            <person name="Zheng W."/>
        </authorList>
    </citation>
    <scope>NUCLEOTIDE SEQUENCE</scope>
    <source>
        <strain evidence="9">QDHG01</strain>
    </source>
</reference>
<evidence type="ECO:0000313" key="10">
    <source>
        <dbReference type="Proteomes" id="UP000785679"/>
    </source>
</evidence>
<feature type="domain" description="Palmitoyltransferase DHHC" evidence="8">
    <location>
        <begin position="27"/>
        <end position="146"/>
    </location>
</feature>
<keyword evidence="5 7" id="KW-0472">Membrane</keyword>
<dbReference type="AlphaFoldDB" id="A0A8J8NNY1"/>
<gene>
    <name evidence="9" type="ORF">FGO68_gene12575</name>
</gene>
<evidence type="ECO:0000256" key="7">
    <source>
        <dbReference type="RuleBase" id="RU079119"/>
    </source>
</evidence>
<keyword evidence="2 7" id="KW-0808">Transferase</keyword>
<dbReference type="OrthoDB" id="302728at2759"/>
<keyword evidence="4 7" id="KW-1133">Transmembrane helix</keyword>
<comment type="catalytic activity">
    <reaction evidence="7">
        <text>L-cysteinyl-[protein] + hexadecanoyl-CoA = S-hexadecanoyl-L-cysteinyl-[protein] + CoA</text>
        <dbReference type="Rhea" id="RHEA:36683"/>
        <dbReference type="Rhea" id="RHEA-COMP:10131"/>
        <dbReference type="Rhea" id="RHEA-COMP:11032"/>
        <dbReference type="ChEBI" id="CHEBI:29950"/>
        <dbReference type="ChEBI" id="CHEBI:57287"/>
        <dbReference type="ChEBI" id="CHEBI:57379"/>
        <dbReference type="ChEBI" id="CHEBI:74151"/>
        <dbReference type="EC" id="2.3.1.225"/>
    </reaction>
</comment>
<evidence type="ECO:0000256" key="2">
    <source>
        <dbReference type="ARBA" id="ARBA00022679"/>
    </source>
</evidence>
<dbReference type="InterPro" id="IPR039859">
    <property type="entry name" value="PFA4/ZDH16/20/ERF2-like"/>
</dbReference>
<comment type="caution">
    <text evidence="9">The sequence shown here is derived from an EMBL/GenBank/DDBJ whole genome shotgun (WGS) entry which is preliminary data.</text>
</comment>
<organism evidence="9 10">
    <name type="scientific">Halteria grandinella</name>
    <dbReference type="NCBI Taxonomy" id="5974"/>
    <lineage>
        <taxon>Eukaryota</taxon>
        <taxon>Sar</taxon>
        <taxon>Alveolata</taxon>
        <taxon>Ciliophora</taxon>
        <taxon>Intramacronucleata</taxon>
        <taxon>Spirotrichea</taxon>
        <taxon>Stichotrichia</taxon>
        <taxon>Sporadotrichida</taxon>
        <taxon>Halteriidae</taxon>
        <taxon>Halteria</taxon>
    </lineage>
</organism>
<evidence type="ECO:0000259" key="8">
    <source>
        <dbReference type="Pfam" id="PF01529"/>
    </source>
</evidence>
<dbReference type="GO" id="GO:0019706">
    <property type="term" value="F:protein-cysteine S-palmitoyltransferase activity"/>
    <property type="evidence" value="ECO:0007669"/>
    <property type="project" value="UniProtKB-EC"/>
</dbReference>
<keyword evidence="6 7" id="KW-0012">Acyltransferase</keyword>
<comment type="similarity">
    <text evidence="7">Belongs to the DHHC palmitoyltransferase family.</text>
</comment>
<name>A0A8J8NNY1_HALGN</name>
<keyword evidence="10" id="KW-1185">Reference proteome</keyword>
<keyword evidence="3 7" id="KW-0812">Transmembrane</keyword>
<protein>
    <recommendedName>
        <fullName evidence="7">Palmitoyltransferase</fullName>
        <ecNumber evidence="7">2.3.1.225</ecNumber>
    </recommendedName>
</protein>
<dbReference type="GO" id="GO:0016020">
    <property type="term" value="C:membrane"/>
    <property type="evidence" value="ECO:0007669"/>
    <property type="project" value="UniProtKB-SubCell"/>
</dbReference>
<evidence type="ECO:0000256" key="1">
    <source>
        <dbReference type="ARBA" id="ARBA00004141"/>
    </source>
</evidence>
<evidence type="ECO:0000256" key="4">
    <source>
        <dbReference type="ARBA" id="ARBA00022989"/>
    </source>
</evidence>
<comment type="domain">
    <text evidence="7">The DHHC domain is required for palmitoyltransferase activity.</text>
</comment>
<dbReference type="Proteomes" id="UP000785679">
    <property type="component" value="Unassembled WGS sequence"/>
</dbReference>
<feature type="transmembrane region" description="Helical" evidence="7">
    <location>
        <begin position="111"/>
        <end position="131"/>
    </location>
</feature>
<feature type="transmembrane region" description="Helical" evidence="7">
    <location>
        <begin position="72"/>
        <end position="90"/>
    </location>
</feature>
<dbReference type="InterPro" id="IPR001594">
    <property type="entry name" value="Palmitoyltrfase_DHHC"/>
</dbReference>
<proteinExistence type="inferred from homology"/>
<dbReference type="Pfam" id="PF01529">
    <property type="entry name" value="DHHC"/>
    <property type="match status" value="1"/>
</dbReference>
<evidence type="ECO:0000256" key="3">
    <source>
        <dbReference type="ARBA" id="ARBA00022692"/>
    </source>
</evidence>
<evidence type="ECO:0000313" key="9">
    <source>
        <dbReference type="EMBL" id="TNV77560.1"/>
    </source>
</evidence>
<sequence>MEYSSRTSTTSAQQKKRLSLPAVCCFKVCNECQQVQPPRAYHCEICGKCSMRADHHCFWMANCVGLNNLKYFVQYLMYLSFFSGYMLLAGTKGFTIDALELIGMLFQQTQLVVCVFLCFGVWITAVVMLGINVKLVISNQSTFELFELSSSQGEKHPSSYYSKGSLKDNIKDMLSLNSWVDLFLPTTQKDRNNDLASLLIPTDPILISQILS</sequence>
<dbReference type="PROSITE" id="PS50216">
    <property type="entry name" value="DHHC"/>
    <property type="match status" value="1"/>
</dbReference>
<dbReference type="PANTHER" id="PTHR12246">
    <property type="entry name" value="PALMITOYLTRANSFERASE ZDHHC16"/>
    <property type="match status" value="1"/>
</dbReference>